<dbReference type="OrthoDB" id="10662677at2759"/>
<keyword evidence="2" id="KW-0812">Transmembrane</keyword>
<feature type="region of interest" description="Disordered" evidence="1">
    <location>
        <begin position="423"/>
        <end position="452"/>
    </location>
</feature>
<feature type="compositionally biased region" description="Low complexity" evidence="1">
    <location>
        <begin position="146"/>
        <end position="162"/>
    </location>
</feature>
<feature type="transmembrane region" description="Helical" evidence="2">
    <location>
        <begin position="501"/>
        <end position="520"/>
    </location>
</feature>
<gene>
    <name evidence="3" type="primary">Hypp200</name>
    <name evidence="3" type="ORF">BLAG_LOCUS657</name>
</gene>
<feature type="compositionally biased region" description="Polar residues" evidence="1">
    <location>
        <begin position="132"/>
        <end position="145"/>
    </location>
</feature>
<feature type="compositionally biased region" description="Low complexity" evidence="1">
    <location>
        <begin position="545"/>
        <end position="555"/>
    </location>
</feature>
<evidence type="ECO:0000256" key="2">
    <source>
        <dbReference type="SAM" id="Phobius"/>
    </source>
</evidence>
<organism evidence="3 4">
    <name type="scientific">Branchiostoma lanceolatum</name>
    <name type="common">Common lancelet</name>
    <name type="synonym">Amphioxus lanceolatum</name>
    <dbReference type="NCBI Taxonomy" id="7740"/>
    <lineage>
        <taxon>Eukaryota</taxon>
        <taxon>Metazoa</taxon>
        <taxon>Chordata</taxon>
        <taxon>Cephalochordata</taxon>
        <taxon>Leptocardii</taxon>
        <taxon>Amphioxiformes</taxon>
        <taxon>Branchiostomatidae</taxon>
        <taxon>Branchiostoma</taxon>
    </lineage>
</organism>
<protein>
    <submittedName>
        <fullName evidence="3">Hypp200 protein</fullName>
    </submittedName>
</protein>
<name>A0A8J9W2B1_BRALA</name>
<evidence type="ECO:0000256" key="1">
    <source>
        <dbReference type="SAM" id="MobiDB-lite"/>
    </source>
</evidence>
<dbReference type="EMBL" id="OV696686">
    <property type="protein sequence ID" value="CAH1228437.1"/>
    <property type="molecule type" value="Genomic_DNA"/>
</dbReference>
<evidence type="ECO:0000313" key="3">
    <source>
        <dbReference type="EMBL" id="CAH1228437.1"/>
    </source>
</evidence>
<dbReference type="Proteomes" id="UP000838412">
    <property type="component" value="Chromosome 1"/>
</dbReference>
<feature type="region of interest" description="Disordered" evidence="1">
    <location>
        <begin position="181"/>
        <end position="219"/>
    </location>
</feature>
<evidence type="ECO:0000313" key="4">
    <source>
        <dbReference type="Proteomes" id="UP000838412"/>
    </source>
</evidence>
<feature type="compositionally biased region" description="Low complexity" evidence="1">
    <location>
        <begin position="439"/>
        <end position="452"/>
    </location>
</feature>
<sequence length="598" mass="64186">MREPEGTTNGVVTVVPTIEATASPDTVAVDSTAHPTFAEKSAAHTTLPPNVVSTESEPEGTTNGVETVVPTTEVTTGLDREPEGTTNGVATVIPTAEGTASPDTVVVDTTYVYTVRSTFAETNVYTVQSTFSETEAHTTPSQDVGSTVSESESTTSDITTEASPDTTVVDTTMQSTYFATSRLTTPPPETVETTQFSPTTDSDEMPSTSTTPPTTTTEEPCNFWVLCQPVESLTTQATTTTNSTNSTRTPPSATTAQTKAGNGCAFWFFCEDVVVEPTVDSSRDNTSALVTSTRPVNYFTQLLQHTTVETTKEPSTRPAQPCKWWEWQCAVKHLGPPTTTTMQHSQTHTVVTQTGVAAYHSSTITAATTTTARRRPCNFWLGQCGPDSRIPGTDTTTGSHLNIKTTTPNKQCWFCSFSQRGNTSVDDDGTDNDSDRSVSDSTPPDSSTPDGVTTVVMESSASETNDELVDVNQHRLIRAAGDNVVAAESSEKESLTEDSPVPVVAVVLALVLLVMVNYLYSVGKYRNNNRSTIHPVIQDPEVVDSLDTSSDVDISPGPPYSSHLSPDWPPRRWGDGTELDSSHGSSASWIEDENEWIR</sequence>
<feature type="region of interest" description="Disordered" evidence="1">
    <location>
        <begin position="237"/>
        <end position="256"/>
    </location>
</feature>
<keyword evidence="2" id="KW-0472">Membrane</keyword>
<reference evidence="3" key="1">
    <citation type="submission" date="2022-01" db="EMBL/GenBank/DDBJ databases">
        <authorList>
            <person name="Braso-Vives M."/>
        </authorList>
    </citation>
    <scope>NUCLEOTIDE SEQUENCE</scope>
</reference>
<keyword evidence="4" id="KW-1185">Reference proteome</keyword>
<accession>A0A8J9W2B1</accession>
<feature type="region of interest" description="Disordered" evidence="1">
    <location>
        <begin position="132"/>
        <end position="162"/>
    </location>
</feature>
<feature type="compositionally biased region" description="Low complexity" evidence="1">
    <location>
        <begin position="190"/>
        <end position="219"/>
    </location>
</feature>
<proteinExistence type="predicted"/>
<keyword evidence="2" id="KW-1133">Transmembrane helix</keyword>
<dbReference type="AlphaFoldDB" id="A0A8J9W2B1"/>
<feature type="region of interest" description="Disordered" evidence="1">
    <location>
        <begin position="545"/>
        <end position="598"/>
    </location>
</feature>